<dbReference type="GO" id="GO:0000036">
    <property type="term" value="F:acyl carrier activity"/>
    <property type="evidence" value="ECO:0007669"/>
    <property type="project" value="UniProtKB-UniRule"/>
</dbReference>
<keyword evidence="6 7" id="KW-0275">Fatty acid biosynthesis</keyword>
<dbReference type="Pfam" id="PF00550">
    <property type="entry name" value="PP-binding"/>
    <property type="match status" value="1"/>
</dbReference>
<protein>
    <recommendedName>
        <fullName evidence="7 8">Acyl carrier protein</fullName>
        <shortName evidence="7">ACP</shortName>
    </recommendedName>
</protein>
<evidence type="ECO:0000256" key="9">
    <source>
        <dbReference type="RuleBase" id="RU003545"/>
    </source>
</evidence>
<evidence type="ECO:0000256" key="5">
    <source>
        <dbReference type="ARBA" id="ARBA00023098"/>
    </source>
</evidence>
<keyword evidence="2 7" id="KW-0444">Lipid biosynthesis</keyword>
<keyword evidence="1 7" id="KW-0596">Phosphopantetheine</keyword>
<gene>
    <name evidence="7" type="primary">acpP</name>
    <name evidence="11" type="ORF">SAMN02745225_00228</name>
</gene>
<evidence type="ECO:0000256" key="6">
    <source>
        <dbReference type="ARBA" id="ARBA00023160"/>
    </source>
</evidence>
<dbReference type="GO" id="GO:0000035">
    <property type="term" value="F:acyl binding"/>
    <property type="evidence" value="ECO:0007669"/>
    <property type="project" value="TreeGrafter"/>
</dbReference>
<dbReference type="GO" id="GO:0005829">
    <property type="term" value="C:cytosol"/>
    <property type="evidence" value="ECO:0007669"/>
    <property type="project" value="TreeGrafter"/>
</dbReference>
<dbReference type="GO" id="GO:0009245">
    <property type="term" value="P:lipid A biosynthetic process"/>
    <property type="evidence" value="ECO:0007669"/>
    <property type="project" value="TreeGrafter"/>
</dbReference>
<feature type="modified residue" description="O-(pantetheine 4'-phosphoryl)serine" evidence="7">
    <location>
        <position position="39"/>
    </location>
</feature>
<comment type="similarity">
    <text evidence="7">Belongs to the acyl carrier protein (ACP) family.</text>
</comment>
<dbReference type="NCBIfam" id="TIGR00517">
    <property type="entry name" value="acyl_carrier"/>
    <property type="match status" value="1"/>
</dbReference>
<accession>A0A1M4SEA3</accession>
<evidence type="ECO:0000256" key="4">
    <source>
        <dbReference type="ARBA" id="ARBA00022832"/>
    </source>
</evidence>
<comment type="pathway">
    <text evidence="7 9">Lipid metabolism; fatty acid biosynthesis.</text>
</comment>
<proteinExistence type="inferred from homology"/>
<comment type="subcellular location">
    <subcellularLocation>
        <location evidence="7">Cytoplasm</location>
    </subcellularLocation>
</comment>
<dbReference type="PANTHER" id="PTHR20863:SF76">
    <property type="entry name" value="CARRIER DOMAIN-CONTAINING PROTEIN"/>
    <property type="match status" value="1"/>
</dbReference>
<organism evidence="11 12">
    <name type="scientific">Ferrithrix thermotolerans DSM 19514</name>
    <dbReference type="NCBI Taxonomy" id="1121881"/>
    <lineage>
        <taxon>Bacteria</taxon>
        <taxon>Bacillati</taxon>
        <taxon>Actinomycetota</taxon>
        <taxon>Acidimicrobiia</taxon>
        <taxon>Acidimicrobiales</taxon>
        <taxon>Acidimicrobiaceae</taxon>
        <taxon>Ferrithrix</taxon>
    </lineage>
</organism>
<dbReference type="Gene3D" id="1.10.1200.10">
    <property type="entry name" value="ACP-like"/>
    <property type="match status" value="1"/>
</dbReference>
<dbReference type="InterPro" id="IPR003231">
    <property type="entry name" value="ACP"/>
</dbReference>
<dbReference type="InterPro" id="IPR009081">
    <property type="entry name" value="PP-bd_ACP"/>
</dbReference>
<keyword evidence="3 7" id="KW-0597">Phosphoprotein</keyword>
<evidence type="ECO:0000256" key="3">
    <source>
        <dbReference type="ARBA" id="ARBA00022553"/>
    </source>
</evidence>
<evidence type="ECO:0000313" key="12">
    <source>
        <dbReference type="Proteomes" id="UP000184295"/>
    </source>
</evidence>
<feature type="domain" description="Carrier" evidence="10">
    <location>
        <begin position="4"/>
        <end position="79"/>
    </location>
</feature>
<keyword evidence="7" id="KW-0963">Cytoplasm</keyword>
<dbReference type="AlphaFoldDB" id="A0A1M4SEA3"/>
<dbReference type="STRING" id="1121881.SAMN02745225_00228"/>
<evidence type="ECO:0000256" key="2">
    <source>
        <dbReference type="ARBA" id="ARBA00022516"/>
    </source>
</evidence>
<dbReference type="SUPFAM" id="SSF47336">
    <property type="entry name" value="ACP-like"/>
    <property type="match status" value="1"/>
</dbReference>
<keyword evidence="5 7" id="KW-0443">Lipid metabolism</keyword>
<comment type="PTM">
    <text evidence="9">4'-phosphopantetheine is transferred from CoA to a specific serine of apo-ACP by acpS.</text>
</comment>
<dbReference type="InterPro" id="IPR036736">
    <property type="entry name" value="ACP-like_sf"/>
</dbReference>
<dbReference type="RefSeq" id="WP_072787911.1">
    <property type="nucleotide sequence ID" value="NZ_FQUL01000002.1"/>
</dbReference>
<keyword evidence="12" id="KW-1185">Reference proteome</keyword>
<evidence type="ECO:0000259" key="10">
    <source>
        <dbReference type="PROSITE" id="PS50075"/>
    </source>
</evidence>
<dbReference type="NCBIfam" id="NF002150">
    <property type="entry name" value="PRK00982.1-4"/>
    <property type="match status" value="1"/>
</dbReference>
<sequence>MDREEAFSRFKDCTVKVLHVEPEKVVPEATFAEDLEIDSLDLVELVMALEDEFSISVPESDLEGVDTVGKAFDLVYGKL</sequence>
<name>A0A1M4SEA3_9ACTN</name>
<dbReference type="HAMAP" id="MF_01217">
    <property type="entry name" value="Acyl_carrier"/>
    <property type="match status" value="1"/>
</dbReference>
<dbReference type="NCBIfam" id="NF002148">
    <property type="entry name" value="PRK00982.1-2"/>
    <property type="match status" value="1"/>
</dbReference>
<dbReference type="PANTHER" id="PTHR20863">
    <property type="entry name" value="ACYL CARRIER PROTEIN"/>
    <property type="match status" value="1"/>
</dbReference>
<evidence type="ECO:0000256" key="8">
    <source>
        <dbReference type="NCBIfam" id="TIGR00517"/>
    </source>
</evidence>
<dbReference type="UniPathway" id="UPA00094"/>
<evidence type="ECO:0000256" key="1">
    <source>
        <dbReference type="ARBA" id="ARBA00022450"/>
    </source>
</evidence>
<dbReference type="Proteomes" id="UP000184295">
    <property type="component" value="Unassembled WGS sequence"/>
</dbReference>
<dbReference type="PROSITE" id="PS50075">
    <property type="entry name" value="CARRIER"/>
    <property type="match status" value="1"/>
</dbReference>
<dbReference type="EMBL" id="FQUL01000002">
    <property type="protein sequence ID" value="SHE30347.1"/>
    <property type="molecule type" value="Genomic_DNA"/>
</dbReference>
<keyword evidence="4 7" id="KW-0276">Fatty acid metabolism</keyword>
<comment type="PTM">
    <text evidence="7">4'-phosphopantetheine is transferred from CoA to a specific serine of apo-ACP by AcpS. This modification is essential for activity because fatty acids are bound in thioester linkage to the sulfhydryl of the prosthetic group.</text>
</comment>
<evidence type="ECO:0000313" key="11">
    <source>
        <dbReference type="EMBL" id="SHE30347.1"/>
    </source>
</evidence>
<dbReference type="GO" id="GO:0016020">
    <property type="term" value="C:membrane"/>
    <property type="evidence" value="ECO:0007669"/>
    <property type="project" value="GOC"/>
</dbReference>
<comment type="function">
    <text evidence="7 9">Carrier of the growing fatty acid chain in fatty acid biosynthesis.</text>
</comment>
<dbReference type="OrthoDB" id="9804551at2"/>
<evidence type="ECO:0000256" key="7">
    <source>
        <dbReference type="HAMAP-Rule" id="MF_01217"/>
    </source>
</evidence>
<reference evidence="12" key="1">
    <citation type="submission" date="2016-11" db="EMBL/GenBank/DDBJ databases">
        <authorList>
            <person name="Varghese N."/>
            <person name="Submissions S."/>
        </authorList>
    </citation>
    <scope>NUCLEOTIDE SEQUENCE [LARGE SCALE GENOMIC DNA]</scope>
    <source>
        <strain evidence="12">DSM 19514</strain>
    </source>
</reference>